<accession>A0A4Q1RGI0</accession>
<protein>
    <submittedName>
        <fullName evidence="2">Sugar phosphate isomerase/epimerase</fullName>
    </submittedName>
</protein>
<dbReference type="GO" id="GO:0016853">
    <property type="term" value="F:isomerase activity"/>
    <property type="evidence" value="ECO:0007669"/>
    <property type="project" value="UniProtKB-KW"/>
</dbReference>
<dbReference type="Pfam" id="PF01261">
    <property type="entry name" value="AP_endonuc_2"/>
    <property type="match status" value="1"/>
</dbReference>
<dbReference type="Gene3D" id="3.20.20.150">
    <property type="entry name" value="Divalent-metal-dependent TIM barrel enzymes"/>
    <property type="match status" value="1"/>
</dbReference>
<organism evidence="2 3">
    <name type="scientific">Blautia faecicola</name>
    <dbReference type="NCBI Taxonomy" id="2509240"/>
    <lineage>
        <taxon>Bacteria</taxon>
        <taxon>Bacillati</taxon>
        <taxon>Bacillota</taxon>
        <taxon>Clostridia</taxon>
        <taxon>Lachnospirales</taxon>
        <taxon>Lachnospiraceae</taxon>
        <taxon>Blautia</taxon>
    </lineage>
</organism>
<dbReference type="InterPro" id="IPR013022">
    <property type="entry name" value="Xyl_isomerase-like_TIM-brl"/>
</dbReference>
<comment type="caution">
    <text evidence="2">The sequence shown here is derived from an EMBL/GenBank/DDBJ whole genome shotgun (WGS) entry which is preliminary data.</text>
</comment>
<evidence type="ECO:0000313" key="3">
    <source>
        <dbReference type="Proteomes" id="UP000290106"/>
    </source>
</evidence>
<evidence type="ECO:0000313" key="2">
    <source>
        <dbReference type="EMBL" id="RXS74689.1"/>
    </source>
</evidence>
<dbReference type="PANTHER" id="PTHR12110">
    <property type="entry name" value="HYDROXYPYRUVATE ISOMERASE"/>
    <property type="match status" value="1"/>
</dbReference>
<dbReference type="SUPFAM" id="SSF51658">
    <property type="entry name" value="Xylose isomerase-like"/>
    <property type="match status" value="1"/>
</dbReference>
<keyword evidence="2" id="KW-0413">Isomerase</keyword>
<gene>
    <name evidence="2" type="ORF">ETP43_05340</name>
</gene>
<dbReference type="AlphaFoldDB" id="A0A4Q1RGI0"/>
<dbReference type="Proteomes" id="UP000290106">
    <property type="component" value="Unassembled WGS sequence"/>
</dbReference>
<name>A0A4Q1RGI0_9FIRM</name>
<dbReference type="OrthoDB" id="9798407at2"/>
<evidence type="ECO:0000259" key="1">
    <source>
        <dbReference type="Pfam" id="PF01261"/>
    </source>
</evidence>
<sequence>MVLYQKKGRFIMKLKVGVQLFSVMTELANDYLKTLENVAKAGYKYVEYVDVPGNSPEEIGNKVKELGLTAIASHVHFDPFTSTHEDMVKIVEDNVKMHSEAIILPMGIMTTMEEIKTVAAACNEMAALAKAHGMAFYYHNHCQEFYQVEGKTAYEWLVELTDPELVFFEVDTFWATRGGQKAVELIKKLGSRAKLIHQKDMGKSADPINLIEGVTDLTRENYCEKIFGRTNPTDICTVGTGIMDIPEIVKTVTELDYAPYIIVELDCCARQTEEEYNTPLSPFASIKASREYLESVIG</sequence>
<dbReference type="EMBL" id="SDKC01000001">
    <property type="protein sequence ID" value="RXS74689.1"/>
    <property type="molecule type" value="Genomic_DNA"/>
</dbReference>
<keyword evidence="3" id="KW-1185">Reference proteome</keyword>
<feature type="domain" description="Xylose isomerase-like TIM barrel" evidence="1">
    <location>
        <begin position="35"/>
        <end position="266"/>
    </location>
</feature>
<dbReference type="PANTHER" id="PTHR12110:SF41">
    <property type="entry name" value="INOSOSE DEHYDRATASE"/>
    <property type="match status" value="1"/>
</dbReference>
<dbReference type="InterPro" id="IPR050312">
    <property type="entry name" value="IolE/XylAMocC-like"/>
</dbReference>
<proteinExistence type="predicted"/>
<dbReference type="InterPro" id="IPR036237">
    <property type="entry name" value="Xyl_isomerase-like_sf"/>
</dbReference>
<reference evidence="2 3" key="1">
    <citation type="submission" date="2019-01" db="EMBL/GenBank/DDBJ databases">
        <title>Blautia sp. nov. KGMB01111 isolated human feces.</title>
        <authorList>
            <person name="Park J.-E."/>
            <person name="Kim J.-S."/>
            <person name="Park S.-H."/>
        </authorList>
    </citation>
    <scope>NUCLEOTIDE SEQUENCE [LARGE SCALE GENOMIC DNA]</scope>
    <source>
        <strain evidence="2 3">KGMB01111</strain>
    </source>
</reference>